<evidence type="ECO:0000313" key="1">
    <source>
        <dbReference type="EMBL" id="EPX79417.1"/>
    </source>
</evidence>
<name>S9QHV3_9RHOB</name>
<dbReference type="AlphaFoldDB" id="S9QHV3"/>
<comment type="caution">
    <text evidence="1">The sequence shown here is derived from an EMBL/GenBank/DDBJ whole genome shotgun (WGS) entry which is preliminary data.</text>
</comment>
<organism evidence="1 2">
    <name type="scientific">Litoreibacter arenae DSM 19593</name>
    <dbReference type="NCBI Taxonomy" id="1123360"/>
    <lineage>
        <taxon>Bacteria</taxon>
        <taxon>Pseudomonadati</taxon>
        <taxon>Pseudomonadota</taxon>
        <taxon>Alphaproteobacteria</taxon>
        <taxon>Rhodobacterales</taxon>
        <taxon>Roseobacteraceae</taxon>
        <taxon>Litoreibacter</taxon>
    </lineage>
</organism>
<accession>S9QHV3</accession>
<dbReference type="STRING" id="1123360.thalar_02242"/>
<protein>
    <submittedName>
        <fullName evidence="1">Uncharacterized protein</fullName>
    </submittedName>
</protein>
<gene>
    <name evidence="1" type="ORF">thalar_02242</name>
</gene>
<dbReference type="HOGENOM" id="CLU_3100481_0_0_5"/>
<reference evidence="2" key="1">
    <citation type="journal article" date="2013" name="Stand. Genomic Sci.">
        <title>Genome sequence of the Litoreibacter arenae type strain (DSM 19593(T)), a member of the Roseobacter clade isolated from sea sand.</title>
        <authorList>
            <person name="Riedel T."/>
            <person name="Fiebig A."/>
            <person name="Petersen J."/>
            <person name="Gronow S."/>
            <person name="Kyrpides N.C."/>
            <person name="Goker M."/>
            <person name="Klenk H.P."/>
        </authorList>
    </citation>
    <scope>NUCLEOTIDE SEQUENCE [LARGE SCALE GENOMIC DNA]</scope>
    <source>
        <strain evidence="2">DSM 19593</strain>
    </source>
</reference>
<dbReference type="EMBL" id="AONI01000010">
    <property type="protein sequence ID" value="EPX79417.1"/>
    <property type="molecule type" value="Genomic_DNA"/>
</dbReference>
<evidence type="ECO:0000313" key="2">
    <source>
        <dbReference type="Proteomes" id="UP000015351"/>
    </source>
</evidence>
<dbReference type="Proteomes" id="UP000015351">
    <property type="component" value="Unassembled WGS sequence"/>
</dbReference>
<proteinExistence type="predicted"/>
<sequence>MCCTDITFVPVKNGFGCLVAVIDQVLRRRLPGSMDTHDCVKALKTLESLNA</sequence>
<keyword evidence="2" id="KW-1185">Reference proteome</keyword>